<accession>A0A9W6T129</accession>
<proteinExistence type="predicted"/>
<evidence type="ECO:0000256" key="1">
    <source>
        <dbReference type="SAM" id="MobiDB-lite"/>
    </source>
</evidence>
<sequence length="390" mass="45814">MSYTIRHDQEILKDNLNSKSSTETSKNDLISEILLVRKELLKLQDQHKEDTNTAENLHNKANGAELQQQGNEIDIDFDSEEVYEDEEDSEINEIDMAQELDEDEGMLNYETYTQSVKLYEMYGTLPSISDWDNRIKLLKMFYPKMNIDNISIKYENLSRNNNKKKRIKIIKFNLNFRKFYEFSLILNVDNNSEEILSLEINLINGLTHELSEIQSLIAYCESNKDITLFIYSINSYIKYLNFRISIWIKLFKKYVIDSNTNIKFVELFDDNKSNSTSSNSNLNSYQIQNNLNLFLKFKNRNQLKLSNDKNNTIIINWNLLWDFKDSINSNGDCLSKIDCYFVRRHNPNNNNNNNNSQKQSIIDLDDTINDLISIEGVFKSFCNIIDNSLL</sequence>
<protein>
    <submittedName>
        <fullName evidence="2">Unnamed protein product</fullName>
    </submittedName>
</protein>
<keyword evidence="3" id="KW-1185">Reference proteome</keyword>
<dbReference type="AlphaFoldDB" id="A0A9W6T129"/>
<evidence type="ECO:0000313" key="2">
    <source>
        <dbReference type="EMBL" id="GME72565.1"/>
    </source>
</evidence>
<organism evidence="2 3">
    <name type="scientific">Candida boidinii</name>
    <name type="common">Yeast</name>
    <dbReference type="NCBI Taxonomy" id="5477"/>
    <lineage>
        <taxon>Eukaryota</taxon>
        <taxon>Fungi</taxon>
        <taxon>Dikarya</taxon>
        <taxon>Ascomycota</taxon>
        <taxon>Saccharomycotina</taxon>
        <taxon>Pichiomycetes</taxon>
        <taxon>Pichiales</taxon>
        <taxon>Pichiaceae</taxon>
        <taxon>Ogataea</taxon>
        <taxon>Ogataea/Candida clade</taxon>
    </lineage>
</organism>
<comment type="caution">
    <text evidence="2">The sequence shown here is derived from an EMBL/GenBank/DDBJ whole genome shotgun (WGS) entry which is preliminary data.</text>
</comment>
<gene>
    <name evidence="2" type="ORF">Cboi02_000366200</name>
</gene>
<name>A0A9W6T129_CANBO</name>
<evidence type="ECO:0000313" key="3">
    <source>
        <dbReference type="Proteomes" id="UP001165120"/>
    </source>
</evidence>
<reference evidence="2" key="1">
    <citation type="submission" date="2023-04" db="EMBL/GenBank/DDBJ databases">
        <title>Candida boidinii NBRC 10035.</title>
        <authorList>
            <person name="Ichikawa N."/>
            <person name="Sato H."/>
            <person name="Tonouchi N."/>
        </authorList>
    </citation>
    <scope>NUCLEOTIDE SEQUENCE</scope>
    <source>
        <strain evidence="2">NBRC 10035</strain>
    </source>
</reference>
<dbReference type="Proteomes" id="UP001165120">
    <property type="component" value="Unassembled WGS sequence"/>
</dbReference>
<dbReference type="EMBL" id="BSXN01001309">
    <property type="protein sequence ID" value="GME72565.1"/>
    <property type="molecule type" value="Genomic_DNA"/>
</dbReference>
<feature type="region of interest" description="Disordered" evidence="1">
    <location>
        <begin position="46"/>
        <end position="71"/>
    </location>
</feature>